<dbReference type="CDD" id="cd05666">
    <property type="entry name" value="M20_Acy1-like"/>
    <property type="match status" value="1"/>
</dbReference>
<keyword evidence="1" id="KW-0378">Hydrolase</keyword>
<evidence type="ECO:0000256" key="1">
    <source>
        <dbReference type="ARBA" id="ARBA00022801"/>
    </source>
</evidence>
<dbReference type="InterPro" id="IPR002933">
    <property type="entry name" value="Peptidase_M20"/>
</dbReference>
<name>A0ABS7GZT2_9HYPH</name>
<comment type="caution">
    <text evidence="3">The sequence shown here is derived from an EMBL/GenBank/DDBJ whole genome shotgun (WGS) entry which is preliminary data.</text>
</comment>
<organism evidence="3 4">
    <name type="scientific">Rhizobium mesosinicum</name>
    <dbReference type="NCBI Taxonomy" id="335017"/>
    <lineage>
        <taxon>Bacteria</taxon>
        <taxon>Pseudomonadati</taxon>
        <taxon>Pseudomonadota</taxon>
        <taxon>Alphaproteobacteria</taxon>
        <taxon>Hyphomicrobiales</taxon>
        <taxon>Rhizobiaceae</taxon>
        <taxon>Rhizobium/Agrobacterium group</taxon>
        <taxon>Rhizobium</taxon>
    </lineage>
</organism>
<proteinExistence type="predicted"/>
<dbReference type="Pfam" id="PF01546">
    <property type="entry name" value="Peptidase_M20"/>
    <property type="match status" value="1"/>
</dbReference>
<gene>
    <name evidence="3" type="ORF">JNB85_24175</name>
</gene>
<dbReference type="EMBL" id="JAEUAK010000011">
    <property type="protein sequence ID" value="MBW9055508.1"/>
    <property type="molecule type" value="Genomic_DNA"/>
</dbReference>
<dbReference type="InterPro" id="IPR017439">
    <property type="entry name" value="Amidohydrolase"/>
</dbReference>
<sequence>MSTIEAVAEEAKGWRRHIHQNPELLFDLPETAAFVTGKLAEFGCESVTTGLAKTGVVAVIEGRKGPGKTIALRCDMDALPMSEQTNLPYASKNANRMHACGHDGHTAMLLATAKCLAEDRDFAGKVVLIFQPAEEGGGGARVMIEEGLLETFGIDEVYGMHNEPGLEIGSFATRAGPFMAGADRFVITINGKGGHAASPNMTRDPVLVSAHMVTALQSIASRFTDPFDPVVVSVTFSEAGNDKALNVIPASVRLGGTIRTMQPDTRKAVEQRFREIVHGTAKLFETEAEIDWRPGYPVTVNDAGRTSAIVAAAARVAGEGRVDAAYAPSMGAEDFSYMLERRPGAMILIGNGDSAGLHHPAYDFNDRAIAHGVRYWLSLVGQELGDGRRLWCRFCP</sequence>
<dbReference type="Proteomes" id="UP000717752">
    <property type="component" value="Unassembled WGS sequence"/>
</dbReference>
<accession>A0ABS7GZT2</accession>
<dbReference type="SUPFAM" id="SSF55031">
    <property type="entry name" value="Bacterial exopeptidase dimerisation domain"/>
    <property type="match status" value="1"/>
</dbReference>
<dbReference type="InterPro" id="IPR011650">
    <property type="entry name" value="Peptidase_M20_dimer"/>
</dbReference>
<dbReference type="NCBIfam" id="TIGR01891">
    <property type="entry name" value="amidohydrolases"/>
    <property type="match status" value="1"/>
</dbReference>
<dbReference type="PANTHER" id="PTHR11014:SF63">
    <property type="entry name" value="METALLOPEPTIDASE, PUTATIVE (AFU_ORTHOLOGUE AFUA_6G09600)-RELATED"/>
    <property type="match status" value="1"/>
</dbReference>
<dbReference type="PANTHER" id="PTHR11014">
    <property type="entry name" value="PEPTIDASE M20 FAMILY MEMBER"/>
    <property type="match status" value="1"/>
</dbReference>
<dbReference type="SUPFAM" id="SSF53187">
    <property type="entry name" value="Zn-dependent exopeptidases"/>
    <property type="match status" value="1"/>
</dbReference>
<dbReference type="Pfam" id="PF07687">
    <property type="entry name" value="M20_dimer"/>
    <property type="match status" value="1"/>
</dbReference>
<protein>
    <submittedName>
        <fullName evidence="3">Amidohydrolase</fullName>
    </submittedName>
</protein>
<dbReference type="InterPro" id="IPR036264">
    <property type="entry name" value="Bact_exopeptidase_dim_dom"/>
</dbReference>
<dbReference type="RefSeq" id="WP_220336827.1">
    <property type="nucleotide sequence ID" value="NZ_JAEUAK010000011.1"/>
</dbReference>
<evidence type="ECO:0000313" key="4">
    <source>
        <dbReference type="Proteomes" id="UP000717752"/>
    </source>
</evidence>
<dbReference type="Gene3D" id="3.30.70.360">
    <property type="match status" value="1"/>
</dbReference>
<evidence type="ECO:0000313" key="3">
    <source>
        <dbReference type="EMBL" id="MBW9055508.1"/>
    </source>
</evidence>
<keyword evidence="4" id="KW-1185">Reference proteome</keyword>
<reference evidence="3 4" key="1">
    <citation type="journal article" date="2021" name="MBio">
        <title>Poor Competitiveness of Bradyrhizobium in Pigeon Pea Root Colonization in Indian Soils.</title>
        <authorList>
            <person name="Chalasani D."/>
            <person name="Basu A."/>
            <person name="Pullabhotla S.V.S.R.N."/>
            <person name="Jorrin B."/>
            <person name="Neal A.L."/>
            <person name="Poole P.S."/>
            <person name="Podile A.R."/>
            <person name="Tkacz A."/>
        </authorList>
    </citation>
    <scope>NUCLEOTIDE SEQUENCE [LARGE SCALE GENOMIC DNA]</scope>
    <source>
        <strain evidence="3 4">HU56</strain>
    </source>
</reference>
<evidence type="ECO:0000259" key="2">
    <source>
        <dbReference type="Pfam" id="PF07687"/>
    </source>
</evidence>
<dbReference type="PIRSF" id="PIRSF005962">
    <property type="entry name" value="Pept_M20D_amidohydro"/>
    <property type="match status" value="1"/>
</dbReference>
<dbReference type="Gene3D" id="3.40.630.10">
    <property type="entry name" value="Zn peptidases"/>
    <property type="match status" value="1"/>
</dbReference>
<feature type="domain" description="Peptidase M20 dimerisation" evidence="2">
    <location>
        <begin position="181"/>
        <end position="278"/>
    </location>
</feature>